<feature type="region of interest" description="Disordered" evidence="1">
    <location>
        <begin position="216"/>
        <end position="241"/>
    </location>
</feature>
<evidence type="ECO:0000313" key="4">
    <source>
        <dbReference type="Proteomes" id="UP000315783"/>
    </source>
</evidence>
<dbReference type="Proteomes" id="UP000315783">
    <property type="component" value="Unassembled WGS sequence"/>
</dbReference>
<evidence type="ECO:0000256" key="1">
    <source>
        <dbReference type="SAM" id="MobiDB-lite"/>
    </source>
</evidence>
<evidence type="ECO:0000256" key="2">
    <source>
        <dbReference type="SAM" id="Phobius"/>
    </source>
</evidence>
<keyword evidence="2" id="KW-0472">Membrane</keyword>
<feature type="region of interest" description="Disordered" evidence="1">
    <location>
        <begin position="149"/>
        <end position="183"/>
    </location>
</feature>
<dbReference type="EMBL" id="SPUK01000003">
    <property type="protein sequence ID" value="TQV98392.1"/>
    <property type="molecule type" value="Genomic_DNA"/>
</dbReference>
<gene>
    <name evidence="3" type="ORF">IF1G_02472</name>
</gene>
<keyword evidence="4" id="KW-1185">Reference proteome</keyword>
<keyword evidence="2" id="KW-1133">Transmembrane helix</keyword>
<reference evidence="3 4" key="1">
    <citation type="journal article" date="2019" name="Appl. Microbiol. Biotechnol.">
        <title>Genome sequence of Isaria javanica and comparative genome analysis insights into family S53 peptidase evolution in fungal entomopathogens.</title>
        <authorList>
            <person name="Lin R."/>
            <person name="Zhang X."/>
            <person name="Xin B."/>
            <person name="Zou M."/>
            <person name="Gao Y."/>
            <person name="Qin F."/>
            <person name="Hu Q."/>
            <person name="Xie B."/>
            <person name="Cheng X."/>
        </authorList>
    </citation>
    <scope>NUCLEOTIDE SEQUENCE [LARGE SCALE GENOMIC DNA]</scope>
    <source>
        <strain evidence="3 4">IJ1G</strain>
    </source>
</reference>
<organism evidence="3 4">
    <name type="scientific">Cordyceps javanica</name>
    <dbReference type="NCBI Taxonomy" id="43265"/>
    <lineage>
        <taxon>Eukaryota</taxon>
        <taxon>Fungi</taxon>
        <taxon>Dikarya</taxon>
        <taxon>Ascomycota</taxon>
        <taxon>Pezizomycotina</taxon>
        <taxon>Sordariomycetes</taxon>
        <taxon>Hypocreomycetidae</taxon>
        <taxon>Hypocreales</taxon>
        <taxon>Cordycipitaceae</taxon>
        <taxon>Cordyceps</taxon>
    </lineage>
</organism>
<proteinExistence type="predicted"/>
<evidence type="ECO:0000313" key="3">
    <source>
        <dbReference type="EMBL" id="TQV98392.1"/>
    </source>
</evidence>
<keyword evidence="2" id="KW-0812">Transmembrane</keyword>
<feature type="transmembrane region" description="Helical" evidence="2">
    <location>
        <begin position="6"/>
        <end position="32"/>
    </location>
</feature>
<accession>A0A545W6J2</accession>
<name>A0A545W6J2_9HYPO</name>
<dbReference type="AlphaFoldDB" id="A0A545W6J2"/>
<sequence length="263" mass="29432">MLISTQNPIVFIACIVGLAFLATTIWLGYYIIRHRLYRPKRYDAEQQYVVNCVDMTPPPESSLPPEYRHPPVYCAEDLACPPPSYQAALTRSTVPTPHEMDVLRRRLHKLQRRRHRRGETDASGCEMAIRDSEILCLAQWIERLEMQGEQEAGQQQQPHVVAPGPDAGRRRVASFAPSSGSEPVALPARRVTMRYSSTAQEVFLRRSATQSSIIYHGRTSDEAPPPTPTAAASPSLTGDAHFQPGMLQEQLTRSMPDRCSGEP</sequence>
<protein>
    <submittedName>
        <fullName evidence="3">Uncharacterized protein</fullName>
    </submittedName>
</protein>
<comment type="caution">
    <text evidence="3">The sequence shown here is derived from an EMBL/GenBank/DDBJ whole genome shotgun (WGS) entry which is preliminary data.</text>
</comment>
<dbReference type="OrthoDB" id="4866962at2759"/>